<dbReference type="Proteomes" id="UP001321473">
    <property type="component" value="Unassembled WGS sequence"/>
</dbReference>
<gene>
    <name evidence="1" type="ORF">V5799_006355</name>
</gene>
<proteinExistence type="predicted"/>
<reference evidence="1 2" key="1">
    <citation type="journal article" date="2023" name="Arcadia Sci">
        <title>De novo assembly of a long-read Amblyomma americanum tick genome.</title>
        <authorList>
            <person name="Chou S."/>
            <person name="Poskanzer K.E."/>
            <person name="Rollins M."/>
            <person name="Thuy-Boun P.S."/>
        </authorList>
    </citation>
    <scope>NUCLEOTIDE SEQUENCE [LARGE SCALE GENOMIC DNA]</scope>
    <source>
        <strain evidence="1">F_SG_1</strain>
        <tissue evidence="1">Salivary glands</tissue>
    </source>
</reference>
<evidence type="ECO:0000313" key="1">
    <source>
        <dbReference type="EMBL" id="KAK8766864.1"/>
    </source>
</evidence>
<protein>
    <submittedName>
        <fullName evidence="1">Uncharacterized protein</fullName>
    </submittedName>
</protein>
<dbReference type="AlphaFoldDB" id="A0AAQ4DWM4"/>
<comment type="caution">
    <text evidence="1">The sequence shown here is derived from an EMBL/GenBank/DDBJ whole genome shotgun (WGS) entry which is preliminary data.</text>
</comment>
<name>A0AAQ4DWM4_AMBAM</name>
<evidence type="ECO:0000313" key="2">
    <source>
        <dbReference type="Proteomes" id="UP001321473"/>
    </source>
</evidence>
<organism evidence="1 2">
    <name type="scientific">Amblyomma americanum</name>
    <name type="common">Lone star tick</name>
    <dbReference type="NCBI Taxonomy" id="6943"/>
    <lineage>
        <taxon>Eukaryota</taxon>
        <taxon>Metazoa</taxon>
        <taxon>Ecdysozoa</taxon>
        <taxon>Arthropoda</taxon>
        <taxon>Chelicerata</taxon>
        <taxon>Arachnida</taxon>
        <taxon>Acari</taxon>
        <taxon>Parasitiformes</taxon>
        <taxon>Ixodida</taxon>
        <taxon>Ixodoidea</taxon>
        <taxon>Ixodidae</taxon>
        <taxon>Amblyomminae</taxon>
        <taxon>Amblyomma</taxon>
    </lineage>
</organism>
<dbReference type="EMBL" id="JARKHS020025922">
    <property type="protein sequence ID" value="KAK8766864.1"/>
    <property type="molecule type" value="Genomic_DNA"/>
</dbReference>
<sequence>MPCLQRRKTVSLPCTGESRPAPTDGNEDSRSLATAVKACKALLRFLKTSGLHDRLILLNAVTLHSDLNFLQLSFLLHLFLSSLLSPRAGVANRLFTG</sequence>
<keyword evidence="2" id="KW-1185">Reference proteome</keyword>
<accession>A0AAQ4DWM4</accession>